<keyword evidence="5 6" id="KW-0472">Membrane</keyword>
<feature type="transmembrane region" description="Helical" evidence="6">
    <location>
        <begin position="149"/>
        <end position="168"/>
    </location>
</feature>
<comment type="subcellular location">
    <subcellularLocation>
        <location evidence="1">Cell membrane</location>
        <topology evidence="1">Multi-pass membrane protein</topology>
    </subcellularLocation>
</comment>
<dbReference type="GeneID" id="56590144"/>
<evidence type="ECO:0000259" key="7">
    <source>
        <dbReference type="Pfam" id="PF00892"/>
    </source>
</evidence>
<feature type="transmembrane region" description="Helical" evidence="6">
    <location>
        <begin position="269"/>
        <end position="288"/>
    </location>
</feature>
<keyword evidence="3 6" id="KW-0812">Transmembrane</keyword>
<feature type="transmembrane region" description="Helical" evidence="6">
    <location>
        <begin position="12"/>
        <end position="35"/>
    </location>
</feature>
<feature type="transmembrane region" description="Helical" evidence="6">
    <location>
        <begin position="126"/>
        <end position="143"/>
    </location>
</feature>
<evidence type="ECO:0000256" key="6">
    <source>
        <dbReference type="SAM" id="Phobius"/>
    </source>
</evidence>
<feature type="transmembrane region" description="Helical" evidence="6">
    <location>
        <begin position="41"/>
        <end position="58"/>
    </location>
</feature>
<name>A0A157SME7_9BORD</name>
<accession>A0A157SME7</accession>
<dbReference type="RefSeq" id="WP_025517857.1">
    <property type="nucleotide sequence ID" value="NZ_CP016340.1"/>
</dbReference>
<dbReference type="OrthoDB" id="5430053at2"/>
<feature type="domain" description="EamA" evidence="7">
    <location>
        <begin position="9"/>
        <end position="138"/>
    </location>
</feature>
<keyword evidence="9" id="KW-1185">Reference proteome</keyword>
<proteinExistence type="predicted"/>
<gene>
    <name evidence="8" type="primary">yijE_2</name>
    <name evidence="8" type="ORF">SAMEA3906487_02599</name>
</gene>
<dbReference type="EMBL" id="LT546645">
    <property type="protein sequence ID" value="SAI71056.1"/>
    <property type="molecule type" value="Genomic_DNA"/>
</dbReference>
<dbReference type="PANTHER" id="PTHR32322:SF18">
    <property type="entry name" value="S-ADENOSYLMETHIONINE_S-ADENOSYLHOMOCYSTEINE TRANSPORTER"/>
    <property type="match status" value="1"/>
</dbReference>
<evidence type="ECO:0000313" key="9">
    <source>
        <dbReference type="Proteomes" id="UP000076825"/>
    </source>
</evidence>
<dbReference type="InterPro" id="IPR000620">
    <property type="entry name" value="EamA_dom"/>
</dbReference>
<feature type="transmembrane region" description="Helical" evidence="6">
    <location>
        <begin position="98"/>
        <end position="117"/>
    </location>
</feature>
<evidence type="ECO:0000313" key="8">
    <source>
        <dbReference type="EMBL" id="SAI71056.1"/>
    </source>
</evidence>
<dbReference type="PANTHER" id="PTHR32322">
    <property type="entry name" value="INNER MEMBRANE TRANSPORTER"/>
    <property type="match status" value="1"/>
</dbReference>
<evidence type="ECO:0000256" key="4">
    <source>
        <dbReference type="ARBA" id="ARBA00022989"/>
    </source>
</evidence>
<dbReference type="STRING" id="123899.SAMEA3906487_02599"/>
<dbReference type="InterPro" id="IPR037185">
    <property type="entry name" value="EmrE-like"/>
</dbReference>
<dbReference type="SUPFAM" id="SSF103481">
    <property type="entry name" value="Multidrug resistance efflux transporter EmrE"/>
    <property type="match status" value="2"/>
</dbReference>
<feature type="transmembrane region" description="Helical" evidence="6">
    <location>
        <begin position="243"/>
        <end position="263"/>
    </location>
</feature>
<reference evidence="8 9" key="1">
    <citation type="submission" date="2016-04" db="EMBL/GenBank/DDBJ databases">
        <authorList>
            <consortium name="Pathogen Informatics"/>
        </authorList>
    </citation>
    <scope>NUCLEOTIDE SEQUENCE [LARGE SCALE GENOMIC DNA]</scope>
    <source>
        <strain evidence="8 9">H044680328</strain>
    </source>
</reference>
<protein>
    <submittedName>
        <fullName evidence="8">Integral membrane protein</fullName>
    </submittedName>
</protein>
<keyword evidence="4 6" id="KW-1133">Transmembrane helix</keyword>
<organism evidence="8 9">
    <name type="scientific">Bordetella trematum</name>
    <dbReference type="NCBI Taxonomy" id="123899"/>
    <lineage>
        <taxon>Bacteria</taxon>
        <taxon>Pseudomonadati</taxon>
        <taxon>Pseudomonadota</taxon>
        <taxon>Betaproteobacteria</taxon>
        <taxon>Burkholderiales</taxon>
        <taxon>Alcaligenaceae</taxon>
        <taxon>Bordetella</taxon>
    </lineage>
</organism>
<dbReference type="KEGG" id="btrm:SAMEA390648702599"/>
<evidence type="ECO:0000256" key="2">
    <source>
        <dbReference type="ARBA" id="ARBA00022475"/>
    </source>
</evidence>
<dbReference type="Gene3D" id="1.10.3730.20">
    <property type="match status" value="1"/>
</dbReference>
<feature type="domain" description="EamA" evidence="7">
    <location>
        <begin position="152"/>
        <end position="286"/>
    </location>
</feature>
<evidence type="ECO:0000256" key="3">
    <source>
        <dbReference type="ARBA" id="ARBA00022692"/>
    </source>
</evidence>
<feature type="transmembrane region" description="Helical" evidence="6">
    <location>
        <begin position="214"/>
        <end position="236"/>
    </location>
</feature>
<feature type="transmembrane region" description="Helical" evidence="6">
    <location>
        <begin position="180"/>
        <end position="202"/>
    </location>
</feature>
<dbReference type="GO" id="GO:0005886">
    <property type="term" value="C:plasma membrane"/>
    <property type="evidence" value="ECO:0007669"/>
    <property type="project" value="UniProtKB-SubCell"/>
</dbReference>
<dbReference type="eggNOG" id="COG0697">
    <property type="taxonomic scope" value="Bacteria"/>
</dbReference>
<dbReference type="InterPro" id="IPR050638">
    <property type="entry name" value="AA-Vitamin_Transporters"/>
</dbReference>
<sequence>MTRGSFDRSGLALMVATIVVWAGSWIAMKLVVPYIGPYDFVVLRYLGGALVLFIGAAATGRSLAMPPWRLTLLVGATQTAGFQGFVQTALVSGGVAKVSLMAYTMPFWLILFAWLILKERPTGRHWAGIALAGGGLVCFLEPWQGMGDAVPVVLGVFSGLCWGLGTALSKRMFEQYSPDIVTFTAWQMLFGALLMTPVALLVPQIDAIWGWQLWIGMIYIIFGASALAWVMWLLVVRRLPASIAGLSSLGVPVTAVLLAWLILNERPTPAEGVGMACVMAGIWVVSRARAPARTDSRQEKA</sequence>
<dbReference type="AlphaFoldDB" id="A0A157SME7"/>
<evidence type="ECO:0000256" key="1">
    <source>
        <dbReference type="ARBA" id="ARBA00004651"/>
    </source>
</evidence>
<keyword evidence="2" id="KW-1003">Cell membrane</keyword>
<dbReference type="Pfam" id="PF00892">
    <property type="entry name" value="EamA"/>
    <property type="match status" value="2"/>
</dbReference>
<dbReference type="PATRIC" id="fig|123899.6.peg.2587"/>
<evidence type="ECO:0000256" key="5">
    <source>
        <dbReference type="ARBA" id="ARBA00023136"/>
    </source>
</evidence>
<dbReference type="Proteomes" id="UP000076825">
    <property type="component" value="Chromosome 1"/>
</dbReference>